<feature type="domain" description="Methyltransferase type 11" evidence="5">
    <location>
        <begin position="53"/>
        <end position="151"/>
    </location>
</feature>
<evidence type="ECO:0000313" key="7">
    <source>
        <dbReference type="Proteomes" id="UP000315628"/>
    </source>
</evidence>
<dbReference type="EMBL" id="VIUW01000002">
    <property type="protein sequence ID" value="TWD15948.1"/>
    <property type="molecule type" value="Genomic_DNA"/>
</dbReference>
<reference evidence="6 7" key="1">
    <citation type="submission" date="2019-06" db="EMBL/GenBank/DDBJ databases">
        <title>Sequencing the genomes of 1000 actinobacteria strains.</title>
        <authorList>
            <person name="Klenk H.-P."/>
        </authorList>
    </citation>
    <scope>NUCLEOTIDE SEQUENCE [LARGE SCALE GENOMIC DNA]</scope>
    <source>
        <strain evidence="6 7">DSM 18935</strain>
    </source>
</reference>
<gene>
    <name evidence="6" type="ORF">FB557_1488</name>
</gene>
<proteinExistence type="predicted"/>
<keyword evidence="3" id="KW-0949">S-adenosyl-L-methionine</keyword>
<dbReference type="RefSeq" id="WP_211356508.1">
    <property type="nucleotide sequence ID" value="NZ_VIUW01000002.1"/>
</dbReference>
<dbReference type="PANTHER" id="PTHR43464:SF19">
    <property type="entry name" value="UBIQUINONE BIOSYNTHESIS O-METHYLTRANSFERASE, MITOCHONDRIAL"/>
    <property type="match status" value="1"/>
</dbReference>
<keyword evidence="1 6" id="KW-0489">Methyltransferase</keyword>
<dbReference type="CDD" id="cd02440">
    <property type="entry name" value="AdoMet_MTases"/>
    <property type="match status" value="1"/>
</dbReference>
<evidence type="ECO:0000256" key="2">
    <source>
        <dbReference type="ARBA" id="ARBA00022679"/>
    </source>
</evidence>
<evidence type="ECO:0000256" key="1">
    <source>
        <dbReference type="ARBA" id="ARBA00022603"/>
    </source>
</evidence>
<dbReference type="PANTHER" id="PTHR43464">
    <property type="entry name" value="METHYLTRANSFERASE"/>
    <property type="match status" value="1"/>
</dbReference>
<dbReference type="InterPro" id="IPR013216">
    <property type="entry name" value="Methyltransf_11"/>
</dbReference>
<evidence type="ECO:0000259" key="5">
    <source>
        <dbReference type="Pfam" id="PF08241"/>
    </source>
</evidence>
<dbReference type="Proteomes" id="UP000315628">
    <property type="component" value="Unassembled WGS sequence"/>
</dbReference>
<evidence type="ECO:0000256" key="3">
    <source>
        <dbReference type="ARBA" id="ARBA00022691"/>
    </source>
</evidence>
<dbReference type="SUPFAM" id="SSF53335">
    <property type="entry name" value="S-adenosyl-L-methionine-dependent methyltransferases"/>
    <property type="match status" value="1"/>
</dbReference>
<dbReference type="GO" id="GO:0008757">
    <property type="term" value="F:S-adenosylmethionine-dependent methyltransferase activity"/>
    <property type="evidence" value="ECO:0007669"/>
    <property type="project" value="InterPro"/>
</dbReference>
<feature type="region of interest" description="Disordered" evidence="4">
    <location>
        <begin position="216"/>
        <end position="236"/>
    </location>
</feature>
<dbReference type="AlphaFoldDB" id="A0A560WE95"/>
<dbReference type="GO" id="GO:0032259">
    <property type="term" value="P:methylation"/>
    <property type="evidence" value="ECO:0007669"/>
    <property type="project" value="UniProtKB-KW"/>
</dbReference>
<protein>
    <submittedName>
        <fullName evidence="6">Methyltransferase family protein</fullName>
    </submittedName>
</protein>
<accession>A0A560WE95</accession>
<comment type="caution">
    <text evidence="6">The sequence shown here is derived from an EMBL/GenBank/DDBJ whole genome shotgun (WGS) entry which is preliminary data.</text>
</comment>
<dbReference type="Gene3D" id="3.40.50.150">
    <property type="entry name" value="Vaccinia Virus protein VP39"/>
    <property type="match status" value="1"/>
</dbReference>
<organism evidence="6 7">
    <name type="scientific">Marihabitans asiaticum</name>
    <dbReference type="NCBI Taxonomy" id="415218"/>
    <lineage>
        <taxon>Bacteria</taxon>
        <taxon>Bacillati</taxon>
        <taxon>Actinomycetota</taxon>
        <taxon>Actinomycetes</taxon>
        <taxon>Micrococcales</taxon>
        <taxon>Intrasporangiaceae</taxon>
        <taxon>Marihabitans</taxon>
    </lineage>
</organism>
<keyword evidence="2 6" id="KW-0808">Transferase</keyword>
<sequence length="236" mass="25699">MKEVDQSRLDAYWSERADAYDSGQRRVQRWDLDREMWTEIWRDVLPSPPAAVLDVGTGTGHVALMLAEAGYRVTGVDSSAGMLDVAARHAGTLATESGRRPHLLLGDAHAPPVAPGSQDAVVCRYLMWTLRDPVTALRAWRGLLRPGGVLALVDSTWFAGGHDESPESFVDTYGPVLSSLPLAEARSIDPTLEAVRAAGFEQVVSRPLHEVLEADRRTGAAPGHRPRLQHLVTARA</sequence>
<evidence type="ECO:0000313" key="6">
    <source>
        <dbReference type="EMBL" id="TWD15948.1"/>
    </source>
</evidence>
<keyword evidence="7" id="KW-1185">Reference proteome</keyword>
<name>A0A560WE95_9MICO</name>
<dbReference type="InterPro" id="IPR029063">
    <property type="entry name" value="SAM-dependent_MTases_sf"/>
</dbReference>
<evidence type="ECO:0000256" key="4">
    <source>
        <dbReference type="SAM" id="MobiDB-lite"/>
    </source>
</evidence>
<dbReference type="Pfam" id="PF08241">
    <property type="entry name" value="Methyltransf_11"/>
    <property type="match status" value="1"/>
</dbReference>